<dbReference type="InterPro" id="IPR025734">
    <property type="entry name" value="EspG"/>
</dbReference>
<dbReference type="EMBL" id="BJFL01000091">
    <property type="protein sequence ID" value="GDY34058.1"/>
    <property type="molecule type" value="Genomic_DNA"/>
</dbReference>
<keyword evidence="3" id="KW-0963">Cytoplasm</keyword>
<dbReference type="AlphaFoldDB" id="A0A4D4JHE0"/>
<evidence type="ECO:0000256" key="5">
    <source>
        <dbReference type="SAM" id="MobiDB-lite"/>
    </source>
</evidence>
<accession>A0A4D4JHE0</accession>
<feature type="region of interest" description="Disordered" evidence="5">
    <location>
        <begin position="145"/>
        <end position="187"/>
    </location>
</feature>
<evidence type="ECO:0000256" key="1">
    <source>
        <dbReference type="ARBA" id="ARBA00004496"/>
    </source>
</evidence>
<reference evidence="7" key="1">
    <citation type="submission" date="2019-04" db="EMBL/GenBank/DDBJ databases">
        <title>Draft genome sequence of Pseudonocardiaceae bacterium SL3-2-4.</title>
        <authorList>
            <person name="Ningsih F."/>
            <person name="Yokota A."/>
            <person name="Sakai Y."/>
            <person name="Nanatani K."/>
            <person name="Yabe S."/>
            <person name="Oetari A."/>
            <person name="Sjamsuridzal W."/>
        </authorList>
    </citation>
    <scope>NUCLEOTIDE SEQUENCE [LARGE SCALE GENOMIC DNA]</scope>
    <source>
        <strain evidence="7">SL3-2-4</strain>
    </source>
</reference>
<evidence type="ECO:0000313" key="7">
    <source>
        <dbReference type="Proteomes" id="UP000298860"/>
    </source>
</evidence>
<evidence type="ECO:0000313" key="6">
    <source>
        <dbReference type="EMBL" id="GDY34058.1"/>
    </source>
</evidence>
<protein>
    <submittedName>
        <fullName evidence="6">ESX secretion-associated protein EspG</fullName>
    </submittedName>
</protein>
<dbReference type="RefSeq" id="WP_137816948.1">
    <property type="nucleotide sequence ID" value="NZ_BJFL01000091.1"/>
</dbReference>
<keyword evidence="7" id="KW-1185">Reference proteome</keyword>
<evidence type="ECO:0000256" key="2">
    <source>
        <dbReference type="ARBA" id="ARBA00006411"/>
    </source>
</evidence>
<keyword evidence="4" id="KW-0143">Chaperone</keyword>
<dbReference type="Proteomes" id="UP000298860">
    <property type="component" value="Unassembled WGS sequence"/>
</dbReference>
<comment type="similarity">
    <text evidence="2">Belongs to the EspG family.</text>
</comment>
<comment type="subcellular location">
    <subcellularLocation>
        <location evidence="1">Cytoplasm</location>
    </subcellularLocation>
</comment>
<dbReference type="OrthoDB" id="4561761at2"/>
<comment type="caution">
    <text evidence="6">The sequence shown here is derived from an EMBL/GenBank/DDBJ whole genome shotgun (WGS) entry which is preliminary data.</text>
</comment>
<feature type="compositionally biased region" description="Low complexity" evidence="5">
    <location>
        <begin position="145"/>
        <end position="159"/>
    </location>
</feature>
<name>A0A4D4JHE0_9PSEU</name>
<evidence type="ECO:0000256" key="3">
    <source>
        <dbReference type="ARBA" id="ARBA00022490"/>
    </source>
</evidence>
<sequence>MPTTVHWRLSAVQVDQLWEFLKLGDYPFPIEVRSYGGSDVERLALRGRVRDELRAARLLRGERLDADLEAALRLLVRAEAWLDSVWLPDEHADSPMRVLAARSGPAALLALQLPGESEHTGGDLILREIHPSGLVAAVVGELPAAPAGRRPPATAPASAFGGATRSTSDDTGGGVLISNSPRPSRSERDIAVFRDVLDAAHPRAGQIAANHRDATGRRRRSPVLHWFDNADDGRYLLIAETHRGEPEITLRPVDAHQLGTHVQAALNSVLPGIAG</sequence>
<evidence type="ECO:0000256" key="4">
    <source>
        <dbReference type="ARBA" id="ARBA00023186"/>
    </source>
</evidence>
<dbReference type="Pfam" id="PF14011">
    <property type="entry name" value="ESX-1_EspG"/>
    <property type="match status" value="1"/>
</dbReference>
<gene>
    <name evidence="6" type="ORF">GTS_56910</name>
</gene>
<proteinExistence type="inferred from homology"/>
<organism evidence="6 7">
    <name type="scientific">Gandjariella thermophila</name>
    <dbReference type="NCBI Taxonomy" id="1931992"/>
    <lineage>
        <taxon>Bacteria</taxon>
        <taxon>Bacillati</taxon>
        <taxon>Actinomycetota</taxon>
        <taxon>Actinomycetes</taxon>
        <taxon>Pseudonocardiales</taxon>
        <taxon>Pseudonocardiaceae</taxon>
        <taxon>Gandjariella</taxon>
    </lineage>
</organism>